<dbReference type="Gene3D" id="3.40.50.300">
    <property type="entry name" value="P-loop containing nucleotide triphosphate hydrolases"/>
    <property type="match status" value="2"/>
</dbReference>
<dbReference type="PANTHER" id="PTHR43158:SF2">
    <property type="entry name" value="SKFA PEPTIDE EXPORT ATP-BINDING PROTEIN SKFE"/>
    <property type="match status" value="1"/>
</dbReference>
<dbReference type="PANTHER" id="PTHR43158">
    <property type="entry name" value="SKFA PEPTIDE EXPORT ATP-BINDING PROTEIN SKFE"/>
    <property type="match status" value="1"/>
</dbReference>
<dbReference type="PROSITE" id="PS50893">
    <property type="entry name" value="ABC_TRANSPORTER_2"/>
    <property type="match status" value="2"/>
</dbReference>
<dbReference type="AlphaFoldDB" id="A0A381MYY1"/>
<evidence type="ECO:0000259" key="3">
    <source>
        <dbReference type="PROSITE" id="PS50893"/>
    </source>
</evidence>
<protein>
    <recommendedName>
        <fullName evidence="3">ABC transporter domain-containing protein</fullName>
    </recommendedName>
</protein>
<name>A0A381MYY1_9ZZZZ</name>
<dbReference type="SUPFAM" id="SSF52540">
    <property type="entry name" value="P-loop containing nucleoside triphosphate hydrolases"/>
    <property type="match status" value="2"/>
</dbReference>
<evidence type="ECO:0000313" key="4">
    <source>
        <dbReference type="EMBL" id="SUZ47507.1"/>
    </source>
</evidence>
<keyword evidence="2" id="KW-0067">ATP-binding</keyword>
<reference evidence="4" key="1">
    <citation type="submission" date="2018-05" db="EMBL/GenBank/DDBJ databases">
        <authorList>
            <person name="Lanie J.A."/>
            <person name="Ng W.-L."/>
            <person name="Kazmierczak K.M."/>
            <person name="Andrzejewski T.M."/>
            <person name="Davidsen T.M."/>
            <person name="Wayne K.J."/>
            <person name="Tettelin H."/>
            <person name="Glass J.I."/>
            <person name="Rusch D."/>
            <person name="Podicherti R."/>
            <person name="Tsui H.-C.T."/>
            <person name="Winkler M.E."/>
        </authorList>
    </citation>
    <scope>NUCLEOTIDE SEQUENCE</scope>
</reference>
<feature type="domain" description="ABC transporter" evidence="3">
    <location>
        <begin position="5"/>
        <end position="248"/>
    </location>
</feature>
<gene>
    <name evidence="4" type="ORF">METZ01_LOCUS361</name>
</gene>
<sequence length="501" mass="56491">MEAIVRIENALCRIGRHDVLQIDSFQILQGEHWCLYGPNGAGKSLLASLLMGKRLESGSYVSYRDGFEPARDAHIVSFEEQQRLWVRDNRLDISEYRANAQDEGTVVTRLIESSRQANQQDPGLLKELLETLDLVAVSGKGIRYLSSGQVRRVLLARALYARREGVPQLLILDDPLESIDKESQKRIMVCIEQFLHAGFSSLQLCRRSNHIFPGVTHLAVMEQLRILAKGERPKIELSAEFCRLQARKPKVPQQLPACLDQEDTKIADNQPLIRLDGVDASYGDLRVLNNINWRMEADHHVLIEGPNGCGKSTLLSLIDGENHKGYGQDVFLFGRRKGSGETVWEIKAQFGIISNELHNKYVKGWKVLDVLVSGFYDSIGLYDDSGAAEWVVAKEWLSTLGIAELERHYYHEISFGQQRLVLLARAMVKHPRLLVLDEPCVGLDDYYRELILGMLDLIAEQANTQIVYVSHAVGEQPSCINQRLVFEKCETGGFTLSQVIA</sequence>
<dbReference type="EMBL" id="UINC01000021">
    <property type="protein sequence ID" value="SUZ47507.1"/>
    <property type="molecule type" value="Genomic_DNA"/>
</dbReference>
<keyword evidence="1" id="KW-0547">Nucleotide-binding</keyword>
<dbReference type="InterPro" id="IPR003439">
    <property type="entry name" value="ABC_transporter-like_ATP-bd"/>
</dbReference>
<dbReference type="InterPro" id="IPR017871">
    <property type="entry name" value="ABC_transporter-like_CS"/>
</dbReference>
<accession>A0A381MYY1</accession>
<dbReference type="SMART" id="SM00382">
    <property type="entry name" value="AAA"/>
    <property type="match status" value="2"/>
</dbReference>
<feature type="domain" description="ABC transporter" evidence="3">
    <location>
        <begin position="273"/>
        <end position="501"/>
    </location>
</feature>
<evidence type="ECO:0000256" key="1">
    <source>
        <dbReference type="ARBA" id="ARBA00022741"/>
    </source>
</evidence>
<dbReference type="Pfam" id="PF00005">
    <property type="entry name" value="ABC_tran"/>
    <property type="match status" value="2"/>
</dbReference>
<dbReference type="InterPro" id="IPR027417">
    <property type="entry name" value="P-loop_NTPase"/>
</dbReference>
<dbReference type="InterPro" id="IPR003593">
    <property type="entry name" value="AAA+_ATPase"/>
</dbReference>
<organism evidence="4">
    <name type="scientific">marine metagenome</name>
    <dbReference type="NCBI Taxonomy" id="408172"/>
    <lineage>
        <taxon>unclassified sequences</taxon>
        <taxon>metagenomes</taxon>
        <taxon>ecological metagenomes</taxon>
    </lineage>
</organism>
<dbReference type="PROSITE" id="PS00211">
    <property type="entry name" value="ABC_TRANSPORTER_1"/>
    <property type="match status" value="1"/>
</dbReference>
<evidence type="ECO:0000256" key="2">
    <source>
        <dbReference type="ARBA" id="ARBA00022840"/>
    </source>
</evidence>
<proteinExistence type="predicted"/>
<dbReference type="GO" id="GO:0016887">
    <property type="term" value="F:ATP hydrolysis activity"/>
    <property type="evidence" value="ECO:0007669"/>
    <property type="project" value="InterPro"/>
</dbReference>
<dbReference type="GO" id="GO:0005524">
    <property type="term" value="F:ATP binding"/>
    <property type="evidence" value="ECO:0007669"/>
    <property type="project" value="UniProtKB-KW"/>
</dbReference>